<dbReference type="InterPro" id="IPR050547">
    <property type="entry name" value="DEAD_box_RNA_helicases"/>
</dbReference>
<keyword evidence="3 7" id="KW-0347">Helicase</keyword>
<evidence type="ECO:0000256" key="2">
    <source>
        <dbReference type="ARBA" id="ARBA00022801"/>
    </source>
</evidence>
<reference evidence="7" key="1">
    <citation type="journal article" date="2021" name="PeerJ">
        <title>Extensive microbial diversity within the chicken gut microbiome revealed by metagenomics and culture.</title>
        <authorList>
            <person name="Gilroy R."/>
            <person name="Ravi A."/>
            <person name="Getino M."/>
            <person name="Pursley I."/>
            <person name="Horton D.L."/>
            <person name="Alikhan N.F."/>
            <person name="Baker D."/>
            <person name="Gharbi K."/>
            <person name="Hall N."/>
            <person name="Watson M."/>
            <person name="Adriaenssens E.M."/>
            <person name="Foster-Nyarko E."/>
            <person name="Jarju S."/>
            <person name="Secka A."/>
            <person name="Antonio M."/>
            <person name="Oren A."/>
            <person name="Chaudhuri R.R."/>
            <person name="La Ragione R."/>
            <person name="Hildebrand F."/>
            <person name="Pallen M.J."/>
        </authorList>
    </citation>
    <scope>NUCLEOTIDE SEQUENCE</scope>
    <source>
        <strain evidence="7">Gambia15-2214</strain>
    </source>
</reference>
<dbReference type="InterPro" id="IPR027417">
    <property type="entry name" value="P-loop_NTPase"/>
</dbReference>
<protein>
    <submittedName>
        <fullName evidence="7">DEAD/DEAH box helicase</fullName>
    </submittedName>
</protein>
<gene>
    <name evidence="7" type="ORF">IAA16_02945</name>
</gene>
<dbReference type="EMBL" id="JAHLFV010000066">
    <property type="protein sequence ID" value="MBU3849505.1"/>
    <property type="molecule type" value="Genomic_DNA"/>
</dbReference>
<dbReference type="Pfam" id="PF00270">
    <property type="entry name" value="DEAD"/>
    <property type="match status" value="1"/>
</dbReference>
<dbReference type="GO" id="GO:0009409">
    <property type="term" value="P:response to cold"/>
    <property type="evidence" value="ECO:0007669"/>
    <property type="project" value="TreeGrafter"/>
</dbReference>
<dbReference type="SMART" id="SM00490">
    <property type="entry name" value="HELICc"/>
    <property type="match status" value="1"/>
</dbReference>
<evidence type="ECO:0000256" key="1">
    <source>
        <dbReference type="ARBA" id="ARBA00022741"/>
    </source>
</evidence>
<dbReference type="GO" id="GO:0005829">
    <property type="term" value="C:cytosol"/>
    <property type="evidence" value="ECO:0007669"/>
    <property type="project" value="TreeGrafter"/>
</dbReference>
<keyword evidence="2" id="KW-0378">Hydrolase</keyword>
<dbReference type="GO" id="GO:0003724">
    <property type="term" value="F:RNA helicase activity"/>
    <property type="evidence" value="ECO:0007669"/>
    <property type="project" value="TreeGrafter"/>
</dbReference>
<dbReference type="PANTHER" id="PTHR47963:SF7">
    <property type="entry name" value="ATP-DEPENDENT RNA HELICASE YFML-RELATED"/>
    <property type="match status" value="1"/>
</dbReference>
<dbReference type="Pfam" id="PF00271">
    <property type="entry name" value="Helicase_C"/>
    <property type="match status" value="1"/>
</dbReference>
<dbReference type="InterPro" id="IPR011545">
    <property type="entry name" value="DEAD/DEAH_box_helicase_dom"/>
</dbReference>
<dbReference type="GO" id="GO:0005840">
    <property type="term" value="C:ribosome"/>
    <property type="evidence" value="ECO:0007669"/>
    <property type="project" value="TreeGrafter"/>
</dbReference>
<dbReference type="AlphaFoldDB" id="A0A9E2L0M8"/>
<accession>A0A9E2L0M8</accession>
<evidence type="ECO:0000259" key="6">
    <source>
        <dbReference type="PROSITE" id="PS51194"/>
    </source>
</evidence>
<proteinExistence type="predicted"/>
<keyword evidence="4" id="KW-0067">ATP-binding</keyword>
<dbReference type="CDD" id="cd18787">
    <property type="entry name" value="SF2_C_DEAD"/>
    <property type="match status" value="1"/>
</dbReference>
<keyword evidence="1" id="KW-0547">Nucleotide-binding</keyword>
<dbReference type="PROSITE" id="PS51192">
    <property type="entry name" value="HELICASE_ATP_BIND_1"/>
    <property type="match status" value="1"/>
</dbReference>
<feature type="domain" description="Helicase C-terminal" evidence="6">
    <location>
        <begin position="248"/>
        <end position="400"/>
    </location>
</feature>
<dbReference type="GO" id="GO:0005524">
    <property type="term" value="F:ATP binding"/>
    <property type="evidence" value="ECO:0007669"/>
    <property type="project" value="UniProtKB-KW"/>
</dbReference>
<dbReference type="InterPro" id="IPR044742">
    <property type="entry name" value="DEAD/DEAH_RhlB"/>
</dbReference>
<dbReference type="GO" id="GO:0033592">
    <property type="term" value="F:RNA strand annealing activity"/>
    <property type="evidence" value="ECO:0007669"/>
    <property type="project" value="TreeGrafter"/>
</dbReference>
<dbReference type="PROSITE" id="PS51194">
    <property type="entry name" value="HELICASE_CTER"/>
    <property type="match status" value="1"/>
</dbReference>
<name>A0A9E2L0M8_9SPIR</name>
<dbReference type="Gene3D" id="3.40.50.300">
    <property type="entry name" value="P-loop containing nucleotide triphosphate hydrolases"/>
    <property type="match status" value="2"/>
</dbReference>
<dbReference type="InterPro" id="IPR014001">
    <property type="entry name" value="Helicase_ATP-bd"/>
</dbReference>
<feature type="domain" description="Helicase ATP-binding" evidence="5">
    <location>
        <begin position="36"/>
        <end position="203"/>
    </location>
</feature>
<evidence type="ECO:0000256" key="4">
    <source>
        <dbReference type="ARBA" id="ARBA00022840"/>
    </source>
</evidence>
<dbReference type="Proteomes" id="UP000823914">
    <property type="component" value="Unassembled WGS sequence"/>
</dbReference>
<dbReference type="SUPFAM" id="SSF52540">
    <property type="entry name" value="P-loop containing nucleoside triphosphate hydrolases"/>
    <property type="match status" value="1"/>
</dbReference>
<dbReference type="CDD" id="cd00268">
    <property type="entry name" value="DEADc"/>
    <property type="match status" value="1"/>
</dbReference>
<evidence type="ECO:0000313" key="7">
    <source>
        <dbReference type="EMBL" id="MBU3849505.1"/>
    </source>
</evidence>
<evidence type="ECO:0000259" key="5">
    <source>
        <dbReference type="PROSITE" id="PS51192"/>
    </source>
</evidence>
<dbReference type="SMART" id="SM00487">
    <property type="entry name" value="DEXDc"/>
    <property type="match status" value="1"/>
</dbReference>
<dbReference type="PANTHER" id="PTHR47963">
    <property type="entry name" value="DEAD-BOX ATP-DEPENDENT RNA HELICASE 47, MITOCHONDRIAL"/>
    <property type="match status" value="1"/>
</dbReference>
<sequence>MEQQISFNDLQINPLFLEKLLALHIHNPTTIQQRIIPLLQENNNILFQSETGTGKTFAYLLPLLDKISTNTPHVQLIILAPTYELASQIKSQIQLLTDIKTALFIGGVPIKRQIETLKEKPLIIVGGPARILELLFLKKLKVTHVKAIVVDETDRLLSPELRDDTTKLLEHLPRDTQVVGCSATITPQTEKIIKKSLTALSCSDTNTDADESQKTVQLETILLPPEDILQKKITHIAVFSEQRDKIDTLRKIIYAEKEACTTEKKVFKAIVFTARPDSVDQIVAKLAYKKIDCVGLHAKVDKVKRKQALDNFRKDKISILVTSDLAARGLDIQDVSHVVQMDMPSNTDFFIHRAGRTGRNGKQGINIVIGDQYEMKQYARLEKKLHLVVYPKVLFKGKLVAPNFQQPPEE</sequence>
<comment type="caution">
    <text evidence="7">The sequence shown here is derived from an EMBL/GenBank/DDBJ whole genome shotgun (WGS) entry which is preliminary data.</text>
</comment>
<evidence type="ECO:0000256" key="3">
    <source>
        <dbReference type="ARBA" id="ARBA00022806"/>
    </source>
</evidence>
<dbReference type="GO" id="GO:0016787">
    <property type="term" value="F:hydrolase activity"/>
    <property type="evidence" value="ECO:0007669"/>
    <property type="project" value="UniProtKB-KW"/>
</dbReference>
<evidence type="ECO:0000313" key="8">
    <source>
        <dbReference type="Proteomes" id="UP000823914"/>
    </source>
</evidence>
<dbReference type="InterPro" id="IPR001650">
    <property type="entry name" value="Helicase_C-like"/>
</dbReference>
<reference evidence="7" key="2">
    <citation type="submission" date="2021-04" db="EMBL/GenBank/DDBJ databases">
        <authorList>
            <person name="Gilroy R."/>
        </authorList>
    </citation>
    <scope>NUCLEOTIDE SEQUENCE</scope>
    <source>
        <strain evidence="7">Gambia15-2214</strain>
    </source>
</reference>
<organism evidence="7 8">
    <name type="scientific">Candidatus Treponema excrementipullorum</name>
    <dbReference type="NCBI Taxonomy" id="2838768"/>
    <lineage>
        <taxon>Bacteria</taxon>
        <taxon>Pseudomonadati</taxon>
        <taxon>Spirochaetota</taxon>
        <taxon>Spirochaetia</taxon>
        <taxon>Spirochaetales</taxon>
        <taxon>Treponemataceae</taxon>
        <taxon>Treponema</taxon>
    </lineage>
</organism>